<keyword evidence="3" id="KW-1185">Reference proteome</keyword>
<sequence length="368" mass="41266">MSYKISILGIRGIPARYGGFETFAEHLACFLADKGWEVTVYCQEDSGSSIWESTWQGIRRVHIPVSVSGSLGTIVFDGKAVFHALSQEGIFLTLGYNTAIFSALHRLKGQVNIFNMDGVEWRRAKWGVLAKIWLRINERIACWVGNHLIADHPEIKKHLLPQVDSEKITMIPYGGQKIVSADAELLKPYGITSNNFSLVVARPEPENSLLEIVQAFSARHRNHYLVVLGNFMPHDNKYHNEVMSAASDEVLFLGGIYDADIVSCLRFHSRFYVHGHQVGGTNPSLVEALGAGCAVLAHDNVYTRWVAGSAAMYFEGVVSLADLFDNLLPANDKILEMKTASCERFDQQFTWPKVLDSYHELLLRYYPT</sequence>
<reference evidence="2 3" key="1">
    <citation type="submission" date="2022-03" db="EMBL/GenBank/DDBJ databases">
        <title>Genomic signatures underlying metal tolerance in selected Arctic bacterial isolates.</title>
        <authorList>
            <person name="Thomas F.A."/>
            <person name="Venkatachalam S."/>
            <person name="Krishnan K.P."/>
        </authorList>
    </citation>
    <scope>NUCLEOTIDE SEQUENCE [LARGE SCALE GENOMIC DNA]</scope>
    <source>
        <strain evidence="2 3">HM116</strain>
    </source>
</reference>
<evidence type="ECO:0000313" key="2">
    <source>
        <dbReference type="EMBL" id="MCH4809916.1"/>
    </source>
</evidence>
<dbReference type="EMBL" id="JAKVTW010000001">
    <property type="protein sequence ID" value="MCH4809916.1"/>
    <property type="molecule type" value="Genomic_DNA"/>
</dbReference>
<dbReference type="Gene3D" id="3.40.50.2000">
    <property type="entry name" value="Glycogen Phosphorylase B"/>
    <property type="match status" value="2"/>
</dbReference>
<evidence type="ECO:0000313" key="3">
    <source>
        <dbReference type="Proteomes" id="UP001320609"/>
    </source>
</evidence>
<dbReference type="PANTHER" id="PTHR46401:SF8">
    <property type="entry name" value="BLL6006 PROTEIN"/>
    <property type="match status" value="1"/>
</dbReference>
<accession>A0ABS9S1D6</accession>
<dbReference type="RefSeq" id="WP_240716223.1">
    <property type="nucleotide sequence ID" value="NZ_JAKVTW010000001.1"/>
</dbReference>
<comment type="caution">
    <text evidence="2">The sequence shown here is derived from an EMBL/GenBank/DDBJ whole genome shotgun (WGS) entry which is preliminary data.</text>
</comment>
<dbReference type="InterPro" id="IPR015393">
    <property type="entry name" value="DUF1972"/>
</dbReference>
<feature type="domain" description="DUF1972" evidence="1">
    <location>
        <begin position="5"/>
        <end position="175"/>
    </location>
</feature>
<gene>
    <name evidence="2" type="ORF">MLE19_01105</name>
</gene>
<name>A0ABS9S1D6_9GAMM</name>
<dbReference type="Pfam" id="PF09314">
    <property type="entry name" value="DUF1972"/>
    <property type="match status" value="1"/>
</dbReference>
<dbReference type="PANTHER" id="PTHR46401">
    <property type="entry name" value="GLYCOSYLTRANSFERASE WBBK-RELATED"/>
    <property type="match status" value="1"/>
</dbReference>
<evidence type="ECO:0000259" key="1">
    <source>
        <dbReference type="Pfam" id="PF09314"/>
    </source>
</evidence>
<proteinExistence type="predicted"/>
<organism evidence="2 3">
    <name type="scientific">Vreelandella neptunia</name>
    <dbReference type="NCBI Taxonomy" id="115551"/>
    <lineage>
        <taxon>Bacteria</taxon>
        <taxon>Pseudomonadati</taxon>
        <taxon>Pseudomonadota</taxon>
        <taxon>Gammaproteobacteria</taxon>
        <taxon>Oceanospirillales</taxon>
        <taxon>Halomonadaceae</taxon>
        <taxon>Vreelandella</taxon>
    </lineage>
</organism>
<dbReference type="SUPFAM" id="SSF53756">
    <property type="entry name" value="UDP-Glycosyltransferase/glycogen phosphorylase"/>
    <property type="match status" value="1"/>
</dbReference>
<dbReference type="Proteomes" id="UP001320609">
    <property type="component" value="Unassembled WGS sequence"/>
</dbReference>
<protein>
    <submittedName>
        <fullName evidence="2">DUF1972 domain-containing protein</fullName>
    </submittedName>
</protein>